<dbReference type="OrthoDB" id="2990288at2759"/>
<evidence type="ECO:0000313" key="1">
    <source>
        <dbReference type="EMBL" id="KDR86150.1"/>
    </source>
</evidence>
<dbReference type="HOGENOM" id="CLU_030662_0_0_1"/>
<dbReference type="AlphaFoldDB" id="A0A067TSE8"/>
<protein>
    <submittedName>
        <fullName evidence="1">Uncharacterized protein</fullName>
    </submittedName>
</protein>
<organism evidence="1 2">
    <name type="scientific">Galerina marginata (strain CBS 339.88)</name>
    <dbReference type="NCBI Taxonomy" id="685588"/>
    <lineage>
        <taxon>Eukaryota</taxon>
        <taxon>Fungi</taxon>
        <taxon>Dikarya</taxon>
        <taxon>Basidiomycota</taxon>
        <taxon>Agaricomycotina</taxon>
        <taxon>Agaricomycetes</taxon>
        <taxon>Agaricomycetidae</taxon>
        <taxon>Agaricales</taxon>
        <taxon>Agaricineae</taxon>
        <taxon>Strophariaceae</taxon>
        <taxon>Galerina</taxon>
    </lineage>
</organism>
<dbReference type="Gene3D" id="1.20.1280.50">
    <property type="match status" value="1"/>
</dbReference>
<dbReference type="EMBL" id="KL142367">
    <property type="protein sequence ID" value="KDR86150.1"/>
    <property type="molecule type" value="Genomic_DNA"/>
</dbReference>
<proteinExistence type="predicted"/>
<dbReference type="SUPFAM" id="SSF81383">
    <property type="entry name" value="F-box domain"/>
    <property type="match status" value="1"/>
</dbReference>
<dbReference type="InterPro" id="IPR036047">
    <property type="entry name" value="F-box-like_dom_sf"/>
</dbReference>
<evidence type="ECO:0000313" key="2">
    <source>
        <dbReference type="Proteomes" id="UP000027222"/>
    </source>
</evidence>
<gene>
    <name evidence="1" type="ORF">GALMADRAFT_132735</name>
</gene>
<keyword evidence="2" id="KW-1185">Reference proteome</keyword>
<sequence>MAESILNKGLESASAISQLSNEILWEIFSVNADIGQETEKGPHALQTLRRTSQVCSTWRELALGSSSLWASIFDLNSLAQNRGEWRAEVFRRTGTAPLQIRAVFHNFFPKPLELFLEWTLNEHWDRIRNLDFRVSFSPLHQEKWHVFGRTAPSLQHFRFSWHNAPHYLSSTNFVLFANQAPELRSLSVKHMAVKLTTFSVAKLRKLVLHSPVPVSDLLTCLSRMTFLENLTSITSYQASNSNTQAFHRLPLASPLPQVSLPHLGDIKFLTGVEVNAHLSLLTHIIPASACTLDFAGAYNRELPDENTVDLCRHTLSAYSGRCQDLASTTHLQIHLSNHRFEFLSNFSSQRRFRFLVSGKMVHFSPQTVSTFLASFVTLPLNGITTLVLSVSFTEDILPGLYLVRFIHSLASVERLQTGAGTFSFLNNIQADNAVVLFPSLKRILVDGVMDHTDMSPVEDFIDLRTRRGISAEAFTLRLILKADCPSSQFERLKKIPGLVMEVIYFRNLLAGSLLD</sequence>
<reference evidence="2" key="1">
    <citation type="journal article" date="2014" name="Proc. Natl. Acad. Sci. U.S.A.">
        <title>Extensive sampling of basidiomycete genomes demonstrates inadequacy of the white-rot/brown-rot paradigm for wood decay fungi.</title>
        <authorList>
            <person name="Riley R."/>
            <person name="Salamov A.A."/>
            <person name="Brown D.W."/>
            <person name="Nagy L.G."/>
            <person name="Floudas D."/>
            <person name="Held B.W."/>
            <person name="Levasseur A."/>
            <person name="Lombard V."/>
            <person name="Morin E."/>
            <person name="Otillar R."/>
            <person name="Lindquist E.A."/>
            <person name="Sun H."/>
            <person name="LaButti K.M."/>
            <person name="Schmutz J."/>
            <person name="Jabbour D."/>
            <person name="Luo H."/>
            <person name="Baker S.E."/>
            <person name="Pisabarro A.G."/>
            <person name="Walton J.D."/>
            <person name="Blanchette R.A."/>
            <person name="Henrissat B."/>
            <person name="Martin F."/>
            <person name="Cullen D."/>
            <person name="Hibbett D.S."/>
            <person name="Grigoriev I.V."/>
        </authorList>
    </citation>
    <scope>NUCLEOTIDE SEQUENCE [LARGE SCALE GENOMIC DNA]</scope>
    <source>
        <strain evidence="2">CBS 339.88</strain>
    </source>
</reference>
<name>A0A067TSE8_GALM3</name>
<accession>A0A067TSE8</accession>
<dbReference type="Proteomes" id="UP000027222">
    <property type="component" value="Unassembled WGS sequence"/>
</dbReference>